<accession>A0A328AEM7</accession>
<feature type="domain" description="ChsH2 rubredoxin-like zinc ribbon" evidence="2">
    <location>
        <begin position="17"/>
        <end position="54"/>
    </location>
</feature>
<dbReference type="InterPro" id="IPR002878">
    <property type="entry name" value="ChsH2_C"/>
</dbReference>
<organism evidence="3 4">
    <name type="scientific">Phenylobacterium soli</name>
    <dbReference type="NCBI Taxonomy" id="2170551"/>
    <lineage>
        <taxon>Bacteria</taxon>
        <taxon>Pseudomonadati</taxon>
        <taxon>Pseudomonadota</taxon>
        <taxon>Alphaproteobacteria</taxon>
        <taxon>Caulobacterales</taxon>
        <taxon>Caulobacteraceae</taxon>
        <taxon>Phenylobacterium</taxon>
    </lineage>
</organism>
<dbReference type="PANTHER" id="PTHR34075:SF5">
    <property type="entry name" value="BLR3430 PROTEIN"/>
    <property type="match status" value="1"/>
</dbReference>
<dbReference type="GO" id="GO:0003677">
    <property type="term" value="F:DNA binding"/>
    <property type="evidence" value="ECO:0007669"/>
    <property type="project" value="UniProtKB-KW"/>
</dbReference>
<reference evidence="4" key="1">
    <citation type="submission" date="2018-05" db="EMBL/GenBank/DDBJ databases">
        <authorList>
            <person name="Li X."/>
        </authorList>
    </citation>
    <scope>NUCLEOTIDE SEQUENCE [LARGE SCALE GENOMIC DNA]</scope>
    <source>
        <strain evidence="4">LX32</strain>
    </source>
</reference>
<dbReference type="OrthoDB" id="7210118at2"/>
<evidence type="ECO:0000259" key="2">
    <source>
        <dbReference type="Pfam" id="PF12172"/>
    </source>
</evidence>
<evidence type="ECO:0000313" key="4">
    <source>
        <dbReference type="Proteomes" id="UP000249254"/>
    </source>
</evidence>
<dbReference type="PANTHER" id="PTHR34075">
    <property type="entry name" value="BLR3430 PROTEIN"/>
    <property type="match status" value="1"/>
</dbReference>
<protein>
    <submittedName>
        <fullName evidence="3">DNA-binding protein</fullName>
    </submittedName>
</protein>
<proteinExistence type="predicted"/>
<dbReference type="InterPro" id="IPR012340">
    <property type="entry name" value="NA-bd_OB-fold"/>
</dbReference>
<gene>
    <name evidence="3" type="ORF">DJ017_00400</name>
</gene>
<dbReference type="AlphaFoldDB" id="A0A328AEM7"/>
<evidence type="ECO:0000259" key="1">
    <source>
        <dbReference type="Pfam" id="PF01796"/>
    </source>
</evidence>
<keyword evidence="3" id="KW-0238">DNA-binding</keyword>
<comment type="caution">
    <text evidence="3">The sequence shown here is derived from an EMBL/GenBank/DDBJ whole genome shotgun (WGS) entry which is preliminary data.</text>
</comment>
<name>A0A328AEM7_9CAUL</name>
<dbReference type="InterPro" id="IPR022002">
    <property type="entry name" value="ChsH2_Znr"/>
</dbReference>
<sequence length="136" mass="15274">MPPRMLPEPTPETRHFWDGCREGELRLQRCTECDGGSYFPPRPFCPKCGSRKVEVFKASGRGVLWSYVINHRPRPDMGDQPYAIAVVKLEEGPKMMTNIVGCPQTPEALPLDLPVRVTFAKQNDDISLPFFEPAGA</sequence>
<dbReference type="InterPro" id="IPR052513">
    <property type="entry name" value="Thioester_dehydratase-like"/>
</dbReference>
<dbReference type="Proteomes" id="UP000249254">
    <property type="component" value="Unassembled WGS sequence"/>
</dbReference>
<dbReference type="Pfam" id="PF01796">
    <property type="entry name" value="OB_ChsH2_C"/>
    <property type="match status" value="1"/>
</dbReference>
<dbReference type="SUPFAM" id="SSF50249">
    <property type="entry name" value="Nucleic acid-binding proteins"/>
    <property type="match status" value="1"/>
</dbReference>
<dbReference type="Gene3D" id="6.10.30.10">
    <property type="match status" value="1"/>
</dbReference>
<dbReference type="EMBL" id="QFYQ01000001">
    <property type="protein sequence ID" value="RAK53099.1"/>
    <property type="molecule type" value="Genomic_DNA"/>
</dbReference>
<keyword evidence="4" id="KW-1185">Reference proteome</keyword>
<dbReference type="Pfam" id="PF12172">
    <property type="entry name" value="zf-ChsH2"/>
    <property type="match status" value="1"/>
</dbReference>
<feature type="domain" description="ChsH2 C-terminal OB-fold" evidence="1">
    <location>
        <begin position="58"/>
        <end position="119"/>
    </location>
</feature>
<evidence type="ECO:0000313" key="3">
    <source>
        <dbReference type="EMBL" id="RAK53099.1"/>
    </source>
</evidence>